<dbReference type="Pfam" id="PF14348">
    <property type="entry name" value="DtrJ-like"/>
    <property type="match status" value="1"/>
</dbReference>
<dbReference type="EMBL" id="WHUG01000009">
    <property type="protein sequence ID" value="MQA40624.1"/>
    <property type="molecule type" value="Genomic_DNA"/>
</dbReference>
<keyword evidence="1" id="KW-0812">Transmembrane</keyword>
<feature type="transmembrane region" description="Helical" evidence="1">
    <location>
        <begin position="183"/>
        <end position="201"/>
    </location>
</feature>
<dbReference type="InterPro" id="IPR022266">
    <property type="entry name" value="DtrJ-like"/>
</dbReference>
<feature type="transmembrane region" description="Helical" evidence="1">
    <location>
        <begin position="156"/>
        <end position="177"/>
    </location>
</feature>
<reference evidence="2 3" key="1">
    <citation type="submission" date="2019-10" db="EMBL/GenBank/DDBJ databases">
        <title>Two novel species isolated from a subtropical stream in China.</title>
        <authorList>
            <person name="Lu H."/>
        </authorList>
    </citation>
    <scope>NUCLEOTIDE SEQUENCE [LARGE SCALE GENOMIC DNA]</scope>
    <source>
        <strain evidence="2 3">FT29W</strain>
    </source>
</reference>
<accession>A0A6A7N697</accession>
<feature type="transmembrane region" description="Helical" evidence="1">
    <location>
        <begin position="113"/>
        <end position="135"/>
    </location>
</feature>
<dbReference type="RefSeq" id="WP_152839921.1">
    <property type="nucleotide sequence ID" value="NZ_WHUG01000009.1"/>
</dbReference>
<sequence>MSRYLVVAALLVMGLMVLYLPTRHGAGEYRVVLMMEQERSSTFWDDEDADRIMQRAQGIDHRAAAQANTVMPAGPAAGQNQGQQALARAGVNLAGSVLHNNYTRAFGAQFVLAFYRACTVLQVLPLAGVLLAAAVMDGATLRLLKSLRFKQHNAEVFGLCVLLSALALCMVVVLLVWPRPLPAPLLPCLPLLMPSLAWWGLANYHRRAYPPGN</sequence>
<gene>
    <name evidence="2" type="ORF">GEV02_20945</name>
</gene>
<comment type="caution">
    <text evidence="2">The sequence shown here is derived from an EMBL/GenBank/DDBJ whole genome shotgun (WGS) entry which is preliminary data.</text>
</comment>
<proteinExistence type="predicted"/>
<keyword evidence="1" id="KW-1133">Transmembrane helix</keyword>
<organism evidence="2 3">
    <name type="scientific">Rugamonas aquatica</name>
    <dbReference type="NCBI Taxonomy" id="2743357"/>
    <lineage>
        <taxon>Bacteria</taxon>
        <taxon>Pseudomonadati</taxon>
        <taxon>Pseudomonadota</taxon>
        <taxon>Betaproteobacteria</taxon>
        <taxon>Burkholderiales</taxon>
        <taxon>Oxalobacteraceae</taxon>
        <taxon>Telluria group</taxon>
        <taxon>Rugamonas</taxon>
    </lineage>
</organism>
<dbReference type="AlphaFoldDB" id="A0A6A7N697"/>
<evidence type="ECO:0000256" key="1">
    <source>
        <dbReference type="SAM" id="Phobius"/>
    </source>
</evidence>
<name>A0A6A7N697_9BURK</name>
<evidence type="ECO:0000313" key="2">
    <source>
        <dbReference type="EMBL" id="MQA40624.1"/>
    </source>
</evidence>
<evidence type="ECO:0000313" key="3">
    <source>
        <dbReference type="Proteomes" id="UP000440498"/>
    </source>
</evidence>
<dbReference type="Proteomes" id="UP000440498">
    <property type="component" value="Unassembled WGS sequence"/>
</dbReference>
<keyword evidence="1" id="KW-0472">Membrane</keyword>
<protein>
    <submittedName>
        <fullName evidence="2">DUF4400 domain-containing protein</fullName>
    </submittedName>
</protein>
<keyword evidence="3" id="KW-1185">Reference proteome</keyword>